<dbReference type="SUPFAM" id="SSF48452">
    <property type="entry name" value="TPR-like"/>
    <property type="match status" value="1"/>
</dbReference>
<protein>
    <recommendedName>
        <fullName evidence="6">OmpR/PhoB-type domain-containing protein</fullName>
    </recommendedName>
</protein>
<evidence type="ECO:0000256" key="5">
    <source>
        <dbReference type="PROSITE-ProRule" id="PRU01091"/>
    </source>
</evidence>
<dbReference type="Pfam" id="PF00486">
    <property type="entry name" value="Trans_reg_C"/>
    <property type="match status" value="1"/>
</dbReference>
<evidence type="ECO:0000259" key="6">
    <source>
        <dbReference type="PROSITE" id="PS51755"/>
    </source>
</evidence>
<dbReference type="Gene3D" id="1.25.40.10">
    <property type="entry name" value="Tetratricopeptide repeat domain"/>
    <property type="match status" value="1"/>
</dbReference>
<reference evidence="7 8" key="1">
    <citation type="submission" date="2016-12" db="EMBL/GenBank/DDBJ databases">
        <title>The draft genome sequence of Actinophytocola sp. 11-183.</title>
        <authorList>
            <person name="Wang W."/>
            <person name="Yuan L."/>
        </authorList>
    </citation>
    <scope>NUCLEOTIDE SEQUENCE [LARGE SCALE GENOMIC DNA]</scope>
    <source>
        <strain evidence="7 8">11-183</strain>
    </source>
</reference>
<evidence type="ECO:0000313" key="7">
    <source>
        <dbReference type="EMBL" id="OLF10327.1"/>
    </source>
</evidence>
<keyword evidence="8" id="KW-1185">Reference proteome</keyword>
<evidence type="ECO:0000256" key="3">
    <source>
        <dbReference type="ARBA" id="ARBA00023125"/>
    </source>
</evidence>
<dbReference type="InterPro" id="IPR005158">
    <property type="entry name" value="BTAD"/>
</dbReference>
<dbReference type="InterPro" id="IPR016032">
    <property type="entry name" value="Sig_transdc_resp-reg_C-effctor"/>
</dbReference>
<dbReference type="SMART" id="SM00862">
    <property type="entry name" value="Trans_reg_C"/>
    <property type="match status" value="1"/>
</dbReference>
<dbReference type="SMART" id="SM01043">
    <property type="entry name" value="BTAD"/>
    <property type="match status" value="1"/>
</dbReference>
<dbReference type="Pfam" id="PF03704">
    <property type="entry name" value="BTAD"/>
    <property type="match status" value="1"/>
</dbReference>
<dbReference type="PROSITE" id="PS51755">
    <property type="entry name" value="OMPR_PHOB"/>
    <property type="match status" value="1"/>
</dbReference>
<comment type="similarity">
    <text evidence="1">Belongs to the AfsR/DnrI/RedD regulatory family.</text>
</comment>
<evidence type="ECO:0000256" key="1">
    <source>
        <dbReference type="ARBA" id="ARBA00005820"/>
    </source>
</evidence>
<dbReference type="GO" id="GO:0000160">
    <property type="term" value="P:phosphorelay signal transduction system"/>
    <property type="evidence" value="ECO:0007669"/>
    <property type="project" value="InterPro"/>
</dbReference>
<dbReference type="InterPro" id="IPR011990">
    <property type="entry name" value="TPR-like_helical_dom_sf"/>
</dbReference>
<dbReference type="GO" id="GO:0006355">
    <property type="term" value="P:regulation of DNA-templated transcription"/>
    <property type="evidence" value="ECO:0007669"/>
    <property type="project" value="InterPro"/>
</dbReference>
<dbReference type="GO" id="GO:0003677">
    <property type="term" value="F:DNA binding"/>
    <property type="evidence" value="ECO:0007669"/>
    <property type="project" value="UniProtKB-UniRule"/>
</dbReference>
<sequence length="278" mass="29974">MRAEIKVLGALQVTIDGVSVVPTASKPRQLLAMLAVNAGRVVTGSMLMEELWGASAPRSAVSTLQTYVMLLRKLIAAALPGNQRYQARKLLATGHTGYLLAVDAGDVDAVRYERLAAAGRAAGAAGDFAEARRLLSAALDLWHGPVLVDVPAGPQLEIEVMRLTESRLADLALRIDADLYLGRHHQLLGDLAALCARHPYMENFRAQYMLALHRCGRPGQALEAYHDAWSTIRDHLGVGPSARLRELHQAMLNGDSLLDDPTYLANSWAPDAMASQGA</sequence>
<feature type="DNA-binding region" description="OmpR/PhoB-type" evidence="5">
    <location>
        <begin position="1"/>
        <end position="102"/>
    </location>
</feature>
<dbReference type="InterPro" id="IPR001867">
    <property type="entry name" value="OmpR/PhoB-type_DNA-bd"/>
</dbReference>
<dbReference type="OrthoDB" id="3208838at2"/>
<dbReference type="InterPro" id="IPR051677">
    <property type="entry name" value="AfsR-DnrI-RedD_regulator"/>
</dbReference>
<feature type="domain" description="OmpR/PhoB-type" evidence="6">
    <location>
        <begin position="1"/>
        <end position="102"/>
    </location>
</feature>
<dbReference type="STRING" id="1912961.BU204_31930"/>
<comment type="caution">
    <text evidence="7">The sequence shown here is derived from an EMBL/GenBank/DDBJ whole genome shotgun (WGS) entry which is preliminary data.</text>
</comment>
<dbReference type="RefSeq" id="WP_075129520.1">
    <property type="nucleotide sequence ID" value="NZ_MSIE01000077.1"/>
</dbReference>
<dbReference type="SUPFAM" id="SSF46894">
    <property type="entry name" value="C-terminal effector domain of the bipartite response regulators"/>
    <property type="match status" value="1"/>
</dbReference>
<dbReference type="PANTHER" id="PTHR35807">
    <property type="entry name" value="TRANSCRIPTIONAL REGULATOR REDD-RELATED"/>
    <property type="match status" value="1"/>
</dbReference>
<name>A0A1Q8C7J2_9PSEU</name>
<keyword evidence="2" id="KW-0805">Transcription regulation</keyword>
<dbReference type="EMBL" id="MSIE01000077">
    <property type="protein sequence ID" value="OLF10327.1"/>
    <property type="molecule type" value="Genomic_DNA"/>
</dbReference>
<dbReference type="InterPro" id="IPR036388">
    <property type="entry name" value="WH-like_DNA-bd_sf"/>
</dbReference>
<gene>
    <name evidence="7" type="ORF">BU204_31930</name>
</gene>
<accession>A0A1Q8C7J2</accession>
<keyword evidence="3 5" id="KW-0238">DNA-binding</keyword>
<evidence type="ECO:0000256" key="4">
    <source>
        <dbReference type="ARBA" id="ARBA00023163"/>
    </source>
</evidence>
<dbReference type="Gene3D" id="1.10.10.10">
    <property type="entry name" value="Winged helix-like DNA-binding domain superfamily/Winged helix DNA-binding domain"/>
    <property type="match status" value="1"/>
</dbReference>
<keyword evidence="4" id="KW-0804">Transcription</keyword>
<organism evidence="7 8">
    <name type="scientific">Actinophytocola xanthii</name>
    <dbReference type="NCBI Taxonomy" id="1912961"/>
    <lineage>
        <taxon>Bacteria</taxon>
        <taxon>Bacillati</taxon>
        <taxon>Actinomycetota</taxon>
        <taxon>Actinomycetes</taxon>
        <taxon>Pseudonocardiales</taxon>
        <taxon>Pseudonocardiaceae</taxon>
    </lineage>
</organism>
<evidence type="ECO:0000313" key="8">
    <source>
        <dbReference type="Proteomes" id="UP000185596"/>
    </source>
</evidence>
<dbReference type="Proteomes" id="UP000185596">
    <property type="component" value="Unassembled WGS sequence"/>
</dbReference>
<dbReference type="PANTHER" id="PTHR35807:SF1">
    <property type="entry name" value="TRANSCRIPTIONAL REGULATOR REDD"/>
    <property type="match status" value="1"/>
</dbReference>
<evidence type="ECO:0000256" key="2">
    <source>
        <dbReference type="ARBA" id="ARBA00023015"/>
    </source>
</evidence>
<dbReference type="CDD" id="cd15831">
    <property type="entry name" value="BTAD"/>
    <property type="match status" value="1"/>
</dbReference>
<proteinExistence type="inferred from homology"/>
<dbReference type="AlphaFoldDB" id="A0A1Q8C7J2"/>